<dbReference type="PANTHER" id="PTHR12585">
    <property type="entry name" value="SCC1 / RAD21 FAMILY MEMBER"/>
    <property type="match status" value="1"/>
</dbReference>
<name>A0ABP1PC66_XYLVO</name>
<accession>A0ABP1PC66</accession>
<evidence type="ECO:0000256" key="2">
    <source>
        <dbReference type="ARBA" id="ARBA00023242"/>
    </source>
</evidence>
<evidence type="ECO:0000259" key="3">
    <source>
        <dbReference type="Pfam" id="PF04825"/>
    </source>
</evidence>
<dbReference type="Pfam" id="PF04825">
    <property type="entry name" value="Rad21_Rec8_N"/>
    <property type="match status" value="1"/>
</dbReference>
<evidence type="ECO:0000313" key="5">
    <source>
        <dbReference type="Proteomes" id="UP001642520"/>
    </source>
</evidence>
<dbReference type="PANTHER" id="PTHR12585:SF27">
    <property type="entry name" value="MEIOTIC RECOMBINATION PROTEIN REC8 HOMOLOG"/>
    <property type="match status" value="1"/>
</dbReference>
<proteinExistence type="predicted"/>
<dbReference type="InterPro" id="IPR006910">
    <property type="entry name" value="Rad21_Rec8_N"/>
</dbReference>
<protein>
    <recommendedName>
        <fullName evidence="3">Rad21/Rec8-like protein N-terminal domain-containing protein</fullName>
    </recommendedName>
</protein>
<organism evidence="4 5">
    <name type="scientific">Xylocopa violacea</name>
    <name type="common">Violet carpenter bee</name>
    <name type="synonym">Apis violacea</name>
    <dbReference type="NCBI Taxonomy" id="135666"/>
    <lineage>
        <taxon>Eukaryota</taxon>
        <taxon>Metazoa</taxon>
        <taxon>Ecdysozoa</taxon>
        <taxon>Arthropoda</taxon>
        <taxon>Hexapoda</taxon>
        <taxon>Insecta</taxon>
        <taxon>Pterygota</taxon>
        <taxon>Neoptera</taxon>
        <taxon>Endopterygota</taxon>
        <taxon>Hymenoptera</taxon>
        <taxon>Apocrita</taxon>
        <taxon>Aculeata</taxon>
        <taxon>Apoidea</taxon>
        <taxon>Anthophila</taxon>
        <taxon>Apidae</taxon>
        <taxon>Xylocopa</taxon>
        <taxon>Xylocopa</taxon>
    </lineage>
</organism>
<dbReference type="InterPro" id="IPR023093">
    <property type="entry name" value="ScpA-like_C"/>
</dbReference>
<reference evidence="4 5" key="1">
    <citation type="submission" date="2024-08" db="EMBL/GenBank/DDBJ databases">
        <authorList>
            <person name="Will J Nash"/>
            <person name="Angela Man"/>
            <person name="Seanna McTaggart"/>
            <person name="Kendall Baker"/>
            <person name="Tom Barker"/>
            <person name="Leah Catchpole"/>
            <person name="Alex Durrant"/>
            <person name="Karim Gharbi"/>
            <person name="Naomi Irish"/>
            <person name="Gemy Kaithakottil"/>
            <person name="Debby Ku"/>
            <person name="Aaliyah Providence"/>
            <person name="Felix Shaw"/>
            <person name="David Swarbreck"/>
            <person name="Chris Watkins"/>
            <person name="Ann M. McCartney"/>
            <person name="Giulio Formenti"/>
            <person name="Alice Mouton"/>
            <person name="Noel Vella"/>
            <person name="Bjorn M von Reumont"/>
            <person name="Adriana Vella"/>
            <person name="Wilfried Haerty"/>
        </authorList>
    </citation>
    <scope>NUCLEOTIDE SEQUENCE [LARGE SCALE GENOMIC DNA]</scope>
</reference>
<sequence length="606" mass="69298">MFYSDELLSLRRRGKLAACWLAANLSEKMFKENFRSTSIKKIDIVCICEEILSTFEIRNGRISYRLSLYLSSQLMYGVAKVLFYQTKLFQDQLFVTIRKLHSSYGYSKPHANVVTLELPEIPPLDEVFRELNVSPNLHLIVDEPYTSTVNHLMRDEMNFGIMSFGDMDKFLLPGEEKQSLNGAQEFRWLESIEAIDKSEKVPLVDIHWSESETIVTEKKTRLASAETLRHEPRFVVDDHQVTKLAPETPKKRSLVSPTEVTPKKRSRISFTKGLTSPIPSARIEPPLVIPETVPAPEIPSVSQEQATVPFVEDVRFRKLRRRKLFDKRTIISNAVMRKCIENVIAHTVQLCPIYVGLKQSANKHLGQPSVKIINKSWGKTLTRIFKQHLIKPLVVENEFPNVPEFEEVEVEQTLAGEAIRADITSGLRDQTGELLSKLVITTIEGTDTSKMLEKILPTEDIQTEKPEEQIKEAEEIVKPGIALPDVTGFEEKIGEEIAISEKPSDERKVKSVSKRSPSLGVNAFLTKRELIALMEVYWRDAELISFYDLVSPQKYNRIDAACTFLYCLELHKEKFIIMKQVEPFDTIWIEKYSCSVSESDEEISTT</sequence>
<evidence type="ECO:0000256" key="1">
    <source>
        <dbReference type="ARBA" id="ARBA00004123"/>
    </source>
</evidence>
<dbReference type="Proteomes" id="UP001642520">
    <property type="component" value="Unassembled WGS sequence"/>
</dbReference>
<gene>
    <name evidence="4" type="ORF">XYLVIOL_LOCUS10218</name>
</gene>
<evidence type="ECO:0000313" key="4">
    <source>
        <dbReference type="EMBL" id="CAL7950840.1"/>
    </source>
</evidence>
<keyword evidence="2" id="KW-0539">Nucleus</keyword>
<comment type="caution">
    <text evidence="4">The sequence shown here is derived from an EMBL/GenBank/DDBJ whole genome shotgun (WGS) entry which is preliminary data.</text>
</comment>
<dbReference type="InterPro" id="IPR039781">
    <property type="entry name" value="Rad21/Rec8-like"/>
</dbReference>
<feature type="domain" description="Rad21/Rec8-like protein N-terminal" evidence="3">
    <location>
        <begin position="1"/>
        <end position="103"/>
    </location>
</feature>
<dbReference type="EMBL" id="CAXAJV020001300">
    <property type="protein sequence ID" value="CAL7950840.1"/>
    <property type="molecule type" value="Genomic_DNA"/>
</dbReference>
<comment type="subcellular location">
    <subcellularLocation>
        <location evidence="1">Nucleus</location>
    </subcellularLocation>
</comment>
<keyword evidence="5" id="KW-1185">Reference proteome</keyword>
<dbReference type="Gene3D" id="1.10.10.580">
    <property type="entry name" value="Structural maintenance of chromosome 1. Chain E"/>
    <property type="match status" value="1"/>
</dbReference>